<name>Q0WV33_ARATH</name>
<dbReference type="EMBL" id="AK226945">
    <property type="protein sequence ID" value="BAE99015.1"/>
    <property type="molecule type" value="mRNA"/>
</dbReference>
<accession>Q0WV33</accession>
<protein>
    <recommendedName>
        <fullName evidence="3">Transmembrane protein</fullName>
    </recommendedName>
</protein>
<evidence type="ECO:0000256" key="1">
    <source>
        <dbReference type="SAM" id="Phobius"/>
    </source>
</evidence>
<proteinExistence type="evidence at transcript level"/>
<sequence length="115" mass="12566">MLLLKLSWEALFVEFTGVSMPLQYSRIALICQSFLVTFFAFAVLSYLPCFSLVHVLLDASLETFPILDQTLFHSCLLGLLSMNSSDVEGSICANQSTGNPSNAGLLSMLNIVLVL</sequence>
<dbReference type="AlphaFoldDB" id="Q0WV33"/>
<evidence type="ECO:0008006" key="3">
    <source>
        <dbReference type="Google" id="ProtNLM"/>
    </source>
</evidence>
<reference evidence="2" key="1">
    <citation type="submission" date="2006-07" db="EMBL/GenBank/DDBJ databases">
        <title>Large-scale analysis of RIKEN Arabidopsis full-length (RAFL) cDNAs.</title>
        <authorList>
            <person name="Totoki Y."/>
            <person name="Seki M."/>
            <person name="Ishida J."/>
            <person name="Nakajima M."/>
            <person name="Enju A."/>
            <person name="Morosawa T."/>
            <person name="Kamiya A."/>
            <person name="Narusaka M."/>
            <person name="Shin-i T."/>
            <person name="Nakagawa M."/>
            <person name="Sakamoto N."/>
            <person name="Oishi K."/>
            <person name="Kohara Y."/>
            <person name="Kobayashi M."/>
            <person name="Toyoda A."/>
            <person name="Sakaki Y."/>
            <person name="Sakurai T."/>
            <person name="Iida K."/>
            <person name="Akiyama K."/>
            <person name="Satou M."/>
            <person name="Toyoda T."/>
            <person name="Konagaya A."/>
            <person name="Carninci P."/>
            <person name="Kawai J."/>
            <person name="Hayashizaki Y."/>
            <person name="Shinozaki K."/>
        </authorList>
    </citation>
    <scope>NUCLEOTIDE SEQUENCE</scope>
</reference>
<organism evidence="2">
    <name type="scientific">Arabidopsis thaliana</name>
    <name type="common">Mouse-ear cress</name>
    <dbReference type="NCBI Taxonomy" id="3702"/>
    <lineage>
        <taxon>Eukaryota</taxon>
        <taxon>Viridiplantae</taxon>
        <taxon>Streptophyta</taxon>
        <taxon>Embryophyta</taxon>
        <taxon>Tracheophyta</taxon>
        <taxon>Spermatophyta</taxon>
        <taxon>Magnoliopsida</taxon>
        <taxon>eudicotyledons</taxon>
        <taxon>Gunneridae</taxon>
        <taxon>Pentapetalae</taxon>
        <taxon>rosids</taxon>
        <taxon>malvids</taxon>
        <taxon>Brassicales</taxon>
        <taxon>Brassicaceae</taxon>
        <taxon>Camelineae</taxon>
        <taxon>Arabidopsis</taxon>
    </lineage>
</organism>
<keyword evidence="1" id="KW-0812">Transmembrane</keyword>
<keyword evidence="1" id="KW-1133">Transmembrane helix</keyword>
<evidence type="ECO:0000313" key="2">
    <source>
        <dbReference type="EMBL" id="BAE99015.1"/>
    </source>
</evidence>
<feature type="transmembrane region" description="Helical" evidence="1">
    <location>
        <begin position="27"/>
        <end position="47"/>
    </location>
</feature>
<keyword evidence="1" id="KW-0472">Membrane</keyword>